<feature type="domain" description="RDRP helical" evidence="4">
    <location>
        <begin position="158"/>
        <end position="245"/>
    </location>
</feature>
<comment type="similarity">
    <text evidence="1">Belongs to the RdRP family.</text>
</comment>
<dbReference type="AlphaFoldDB" id="A0A2T7DSG4"/>
<evidence type="ECO:0000313" key="6">
    <source>
        <dbReference type="Proteomes" id="UP000244336"/>
    </source>
</evidence>
<dbReference type="PANTHER" id="PTHR23079">
    <property type="entry name" value="RNA-DEPENDENT RNA POLYMERASE"/>
    <property type="match status" value="1"/>
</dbReference>
<keyword evidence="1" id="KW-0694">RNA-binding</keyword>
<keyword evidence="6" id="KW-1185">Reference proteome</keyword>
<dbReference type="GO" id="GO:0030422">
    <property type="term" value="P:siRNA processing"/>
    <property type="evidence" value="ECO:0007669"/>
    <property type="project" value="TreeGrafter"/>
</dbReference>
<sequence>MVKWRFRALIVKLPSVFQTMHGSSLRALSRRCLADCRMSRVEVLVLLQTWMEWRLRARRIWTSHGGLQNQPPFSPVANRRRTEARCHENEMPDTLARGDTPSPVRDITRRVQQMSGPSGSLGVTTPRSLATGDGLRAIESPPPKTDSRTEERVSHPSPQVIALGELEFDQIFLIHVYLARNKLLLSTSKGVLDWHSYIQWNKIDQKDTIFYHFLKFSPMDCFEPEIWSRFGHESLPASDRRKNLDRDPSKTRLYHCIVEKRHDSTVTIFKGPYVDNTRTYLQKIVSDDNVLIVNFADIPGLTNSDDNFGIYCTYYHQVVEDGILLGLRRYRFLIYKDGGKEDKQKEEKKKAKNKKCSPSVRCFFVRTESGWDRDYPYILSGCTIDQAHRRFMHIHTAPTVSKYLTRFSLILSKTITLDVNFSEVNVIIIEDEPCKDENGNIVTNDDGEPLIHIDGTGLII</sequence>
<evidence type="ECO:0000313" key="5">
    <source>
        <dbReference type="EMBL" id="PUZ58518.1"/>
    </source>
</evidence>
<dbReference type="GO" id="GO:0031380">
    <property type="term" value="C:nuclear RNA-directed RNA polymerase complex"/>
    <property type="evidence" value="ECO:0007669"/>
    <property type="project" value="TreeGrafter"/>
</dbReference>
<feature type="compositionally biased region" description="Polar residues" evidence="2">
    <location>
        <begin position="112"/>
        <end position="128"/>
    </location>
</feature>
<reference evidence="5 6" key="1">
    <citation type="submission" date="2018-04" db="EMBL/GenBank/DDBJ databases">
        <title>WGS assembly of Panicum hallii var. hallii HAL2.</title>
        <authorList>
            <person name="Lovell J."/>
            <person name="Jenkins J."/>
            <person name="Lowry D."/>
            <person name="Mamidi S."/>
            <person name="Sreedasyam A."/>
            <person name="Weng X."/>
            <person name="Barry K."/>
            <person name="Bonette J."/>
            <person name="Campitelli B."/>
            <person name="Daum C."/>
            <person name="Gordon S."/>
            <person name="Gould B."/>
            <person name="Lipzen A."/>
            <person name="MacQueen A."/>
            <person name="Palacio-Mejia J."/>
            <person name="Plott C."/>
            <person name="Shakirov E."/>
            <person name="Shu S."/>
            <person name="Yoshinaga Y."/>
            <person name="Zane M."/>
            <person name="Rokhsar D."/>
            <person name="Grimwood J."/>
            <person name="Schmutz J."/>
            <person name="Juenger T."/>
        </authorList>
    </citation>
    <scope>NUCLEOTIDE SEQUENCE [LARGE SCALE GENOMIC DNA]</scope>
    <source>
        <strain evidence="6">cv. HAL2</strain>
    </source>
</reference>
<keyword evidence="1" id="KW-0696">RNA-directed RNA polymerase</keyword>
<keyword evidence="1" id="KW-0808">Transferase</keyword>
<feature type="domain" description="RDRP core" evidence="3">
    <location>
        <begin position="265"/>
        <end position="459"/>
    </location>
</feature>
<dbReference type="EC" id="2.7.7.48" evidence="1"/>
<dbReference type="EMBL" id="CM009753">
    <property type="protein sequence ID" value="PUZ58518.1"/>
    <property type="molecule type" value="Genomic_DNA"/>
</dbReference>
<protein>
    <recommendedName>
        <fullName evidence="1">RNA-dependent RNA polymerase</fullName>
        <ecNumber evidence="1">2.7.7.48</ecNumber>
    </recommendedName>
</protein>
<dbReference type="Gramene" id="PUZ58518">
    <property type="protein sequence ID" value="PUZ58518"/>
    <property type="gene ID" value="GQ55_5G515400"/>
</dbReference>
<evidence type="ECO:0000256" key="1">
    <source>
        <dbReference type="RuleBase" id="RU363098"/>
    </source>
</evidence>
<comment type="catalytic activity">
    <reaction evidence="1">
        <text>RNA(n) + a ribonucleoside 5'-triphosphate = RNA(n+1) + diphosphate</text>
        <dbReference type="Rhea" id="RHEA:21248"/>
        <dbReference type="Rhea" id="RHEA-COMP:14527"/>
        <dbReference type="Rhea" id="RHEA-COMP:17342"/>
        <dbReference type="ChEBI" id="CHEBI:33019"/>
        <dbReference type="ChEBI" id="CHEBI:61557"/>
        <dbReference type="ChEBI" id="CHEBI:140395"/>
        <dbReference type="EC" id="2.7.7.48"/>
    </reaction>
</comment>
<dbReference type="GO" id="GO:0003723">
    <property type="term" value="F:RNA binding"/>
    <property type="evidence" value="ECO:0007669"/>
    <property type="project" value="UniProtKB-KW"/>
</dbReference>
<proteinExistence type="inferred from homology"/>
<dbReference type="Pfam" id="PF05183">
    <property type="entry name" value="RdRP"/>
    <property type="match status" value="1"/>
</dbReference>
<evidence type="ECO:0000256" key="2">
    <source>
        <dbReference type="SAM" id="MobiDB-lite"/>
    </source>
</evidence>
<dbReference type="InterPro" id="IPR058751">
    <property type="entry name" value="RDRP_helical"/>
</dbReference>
<evidence type="ECO:0000259" key="3">
    <source>
        <dbReference type="Pfam" id="PF05183"/>
    </source>
</evidence>
<dbReference type="GO" id="GO:0003968">
    <property type="term" value="F:RNA-directed RNA polymerase activity"/>
    <property type="evidence" value="ECO:0007669"/>
    <property type="project" value="UniProtKB-KW"/>
</dbReference>
<dbReference type="InterPro" id="IPR007855">
    <property type="entry name" value="RDRP"/>
</dbReference>
<keyword evidence="1" id="KW-0943">RNA-mediated gene silencing</keyword>
<accession>A0A2T7DSG4</accession>
<gene>
    <name evidence="5" type="ORF">GQ55_5G515400</name>
</gene>
<dbReference type="InterPro" id="IPR057596">
    <property type="entry name" value="RDRP_core"/>
</dbReference>
<feature type="compositionally biased region" description="Basic and acidic residues" evidence="2">
    <location>
        <begin position="145"/>
        <end position="154"/>
    </location>
</feature>
<dbReference type="OrthoDB" id="687091at2759"/>
<dbReference type="Proteomes" id="UP000244336">
    <property type="component" value="Chromosome 5"/>
</dbReference>
<dbReference type="PANTHER" id="PTHR23079:SF55">
    <property type="entry name" value="RNA-DIRECTED RNA POLYMERASE"/>
    <property type="match status" value="1"/>
</dbReference>
<keyword evidence="1" id="KW-0548">Nucleotidyltransferase</keyword>
<feature type="region of interest" description="Disordered" evidence="2">
    <location>
        <begin position="112"/>
        <end position="154"/>
    </location>
</feature>
<comment type="function">
    <text evidence="1">Probably involved in the RNA silencing pathway and required for the generation of small interfering RNAs (siRNAs).</text>
</comment>
<organism evidence="5 6">
    <name type="scientific">Panicum hallii var. hallii</name>
    <dbReference type="NCBI Taxonomy" id="1504633"/>
    <lineage>
        <taxon>Eukaryota</taxon>
        <taxon>Viridiplantae</taxon>
        <taxon>Streptophyta</taxon>
        <taxon>Embryophyta</taxon>
        <taxon>Tracheophyta</taxon>
        <taxon>Spermatophyta</taxon>
        <taxon>Magnoliopsida</taxon>
        <taxon>Liliopsida</taxon>
        <taxon>Poales</taxon>
        <taxon>Poaceae</taxon>
        <taxon>PACMAD clade</taxon>
        <taxon>Panicoideae</taxon>
        <taxon>Panicodae</taxon>
        <taxon>Paniceae</taxon>
        <taxon>Panicinae</taxon>
        <taxon>Panicum</taxon>
        <taxon>Panicum sect. Panicum</taxon>
    </lineage>
</organism>
<evidence type="ECO:0000259" key="4">
    <source>
        <dbReference type="Pfam" id="PF26252"/>
    </source>
</evidence>
<dbReference type="STRING" id="1504633.A0A2T7DSG4"/>
<name>A0A2T7DSG4_9POAL</name>
<dbReference type="Pfam" id="PF26252">
    <property type="entry name" value="RdRP_helical"/>
    <property type="match status" value="1"/>
</dbReference>